<proteinExistence type="predicted"/>
<evidence type="ECO:0000256" key="2">
    <source>
        <dbReference type="ARBA" id="ARBA00022475"/>
    </source>
</evidence>
<keyword evidence="5 6" id="KW-0472">Membrane</keyword>
<evidence type="ECO:0000256" key="6">
    <source>
        <dbReference type="SAM" id="Phobius"/>
    </source>
</evidence>
<sequence length="310" mass="33863">MPNPPMRSMLSLRHLRHLLAALILIASVAITIQSFDWRMVTHSLRQLNVGVLFGGGLPVLATIFALRGWRWLIVLGIPFNRARFWRSFCANGTAAGLASLTPLQLGEIVKIRMIPDHHGSAWRLGVSGFFIERMLDLCGMLGLGLHGLMAHFGWHWMAPLALALPLVGAACLSLLSSQIAHLPQRVRHYAAALRHTRRVVLAAALTVFIWLLYAGLWWIAAMSMHVMLNFDRISLLLGSVMLAVVVSMTPGGLGVSELGSRGIMLWLGASAAEAETTAIAIRLLTPLIALAGLACLLPLLRRRRARIPIG</sequence>
<organism evidence="7 8">
    <name type="scientific">Rhodanobacter hydrolyticus</name>
    <dbReference type="NCBI Taxonomy" id="2250595"/>
    <lineage>
        <taxon>Bacteria</taxon>
        <taxon>Pseudomonadati</taxon>
        <taxon>Pseudomonadota</taxon>
        <taxon>Gammaproteobacteria</taxon>
        <taxon>Lysobacterales</taxon>
        <taxon>Rhodanobacteraceae</taxon>
        <taxon>Rhodanobacter</taxon>
    </lineage>
</organism>
<accession>A0ABW8J904</accession>
<dbReference type="EMBL" id="JADIKK010000008">
    <property type="protein sequence ID" value="MFK2878781.1"/>
    <property type="molecule type" value="Genomic_DNA"/>
</dbReference>
<feature type="transmembrane region" description="Helical" evidence="6">
    <location>
        <begin position="199"/>
        <end position="221"/>
    </location>
</feature>
<evidence type="ECO:0000256" key="3">
    <source>
        <dbReference type="ARBA" id="ARBA00022692"/>
    </source>
</evidence>
<keyword evidence="4 6" id="KW-1133">Transmembrane helix</keyword>
<keyword evidence="2" id="KW-1003">Cell membrane</keyword>
<protein>
    <submittedName>
        <fullName evidence="7">Flippase-like domain-containing protein</fullName>
    </submittedName>
</protein>
<dbReference type="PANTHER" id="PTHR39087:SF2">
    <property type="entry name" value="UPF0104 MEMBRANE PROTEIN MJ1595"/>
    <property type="match status" value="1"/>
</dbReference>
<reference evidence="7 8" key="1">
    <citation type="submission" date="2020-10" db="EMBL/GenBank/DDBJ databases">
        <title>Phylogeny of dyella-like bacteria.</title>
        <authorList>
            <person name="Fu J."/>
        </authorList>
    </citation>
    <scope>NUCLEOTIDE SEQUENCE [LARGE SCALE GENOMIC DNA]</scope>
    <source>
        <strain evidence="7 8">KACC 19113</strain>
    </source>
</reference>
<comment type="subcellular location">
    <subcellularLocation>
        <location evidence="1">Cell membrane</location>
        <topology evidence="1">Multi-pass membrane protein</topology>
    </subcellularLocation>
</comment>
<evidence type="ECO:0000313" key="8">
    <source>
        <dbReference type="Proteomes" id="UP001620339"/>
    </source>
</evidence>
<evidence type="ECO:0000256" key="5">
    <source>
        <dbReference type="ARBA" id="ARBA00023136"/>
    </source>
</evidence>
<name>A0ABW8J904_9GAMM</name>
<dbReference type="PANTHER" id="PTHR39087">
    <property type="entry name" value="UPF0104 MEMBRANE PROTEIN MJ1595"/>
    <property type="match status" value="1"/>
</dbReference>
<feature type="transmembrane region" description="Helical" evidence="6">
    <location>
        <begin position="156"/>
        <end position="179"/>
    </location>
</feature>
<evidence type="ECO:0000256" key="1">
    <source>
        <dbReference type="ARBA" id="ARBA00004651"/>
    </source>
</evidence>
<comment type="caution">
    <text evidence="7">The sequence shown here is derived from an EMBL/GenBank/DDBJ whole genome shotgun (WGS) entry which is preliminary data.</text>
</comment>
<dbReference type="Pfam" id="PF03706">
    <property type="entry name" value="LPG_synthase_TM"/>
    <property type="match status" value="1"/>
</dbReference>
<keyword evidence="8" id="KW-1185">Reference proteome</keyword>
<evidence type="ECO:0000313" key="7">
    <source>
        <dbReference type="EMBL" id="MFK2878781.1"/>
    </source>
</evidence>
<gene>
    <name evidence="7" type="ORF">ISP25_17050</name>
</gene>
<feature type="transmembrane region" description="Helical" evidence="6">
    <location>
        <begin position="47"/>
        <end position="66"/>
    </location>
</feature>
<feature type="transmembrane region" description="Helical" evidence="6">
    <location>
        <begin position="276"/>
        <end position="300"/>
    </location>
</feature>
<dbReference type="InterPro" id="IPR022791">
    <property type="entry name" value="L-PG_synthase/AglD"/>
</dbReference>
<evidence type="ECO:0000256" key="4">
    <source>
        <dbReference type="ARBA" id="ARBA00022989"/>
    </source>
</evidence>
<dbReference type="Proteomes" id="UP001620339">
    <property type="component" value="Unassembled WGS sequence"/>
</dbReference>
<dbReference type="RefSeq" id="WP_404615608.1">
    <property type="nucleotide sequence ID" value="NZ_JADIKK010000008.1"/>
</dbReference>
<keyword evidence="3 6" id="KW-0812">Transmembrane</keyword>